<accession>A0A8K0XTT0</accession>
<feature type="domain" description="Ricin B lectin" evidence="1">
    <location>
        <begin position="6"/>
        <end position="137"/>
    </location>
</feature>
<dbReference type="OrthoDB" id="2131701at2759"/>
<sequence>MALKTGASYVIVNKLTGFVVDLSAGDNKSVILFDLNGDSNQQWVAKKVGSFWTFQSKATGSYLGVAGEPVAQSLVVASKDAVRWTVEPDPTCAEFSRIIHGSTNFSLDIQEKDEAVPGTKVILGEYVAEGQQSWRFEEFPLNTEFQFFRSLVVDISFISCRRSNIVKNPTWVTLTGLFA</sequence>
<evidence type="ECO:0000259" key="1">
    <source>
        <dbReference type="SMART" id="SM00458"/>
    </source>
</evidence>
<dbReference type="Pfam" id="PF14200">
    <property type="entry name" value="RicinB_lectin_2"/>
    <property type="match status" value="1"/>
</dbReference>
<evidence type="ECO:0000313" key="3">
    <source>
        <dbReference type="Proteomes" id="UP000813824"/>
    </source>
</evidence>
<dbReference type="Proteomes" id="UP000813824">
    <property type="component" value="Unassembled WGS sequence"/>
</dbReference>
<name>A0A8K0XTT0_9AGAR</name>
<dbReference type="Gene3D" id="2.80.10.50">
    <property type="match status" value="1"/>
</dbReference>
<dbReference type="SUPFAM" id="SSF50370">
    <property type="entry name" value="Ricin B-like lectins"/>
    <property type="match status" value="1"/>
</dbReference>
<comment type="caution">
    <text evidence="2">The sequence shown here is derived from an EMBL/GenBank/DDBJ whole genome shotgun (WGS) entry which is preliminary data.</text>
</comment>
<dbReference type="SMART" id="SM00458">
    <property type="entry name" value="RICIN"/>
    <property type="match status" value="1"/>
</dbReference>
<gene>
    <name evidence="2" type="ORF">BXZ70DRAFT_1042744</name>
</gene>
<dbReference type="EMBL" id="JAEVFJ010000004">
    <property type="protein sequence ID" value="KAH8105195.1"/>
    <property type="molecule type" value="Genomic_DNA"/>
</dbReference>
<protein>
    <submittedName>
        <fullName evidence="2">Ricin B lectin domain-containing protein</fullName>
    </submittedName>
</protein>
<evidence type="ECO:0000313" key="2">
    <source>
        <dbReference type="EMBL" id="KAH8105195.1"/>
    </source>
</evidence>
<dbReference type="InterPro" id="IPR000772">
    <property type="entry name" value="Ricin_B_lectin"/>
</dbReference>
<organism evidence="2 3">
    <name type="scientific">Cristinia sonorae</name>
    <dbReference type="NCBI Taxonomy" id="1940300"/>
    <lineage>
        <taxon>Eukaryota</taxon>
        <taxon>Fungi</taxon>
        <taxon>Dikarya</taxon>
        <taxon>Basidiomycota</taxon>
        <taxon>Agaricomycotina</taxon>
        <taxon>Agaricomycetes</taxon>
        <taxon>Agaricomycetidae</taxon>
        <taxon>Agaricales</taxon>
        <taxon>Pleurotineae</taxon>
        <taxon>Stephanosporaceae</taxon>
        <taxon>Cristinia</taxon>
    </lineage>
</organism>
<proteinExistence type="predicted"/>
<dbReference type="AlphaFoldDB" id="A0A8K0XTT0"/>
<dbReference type="CDD" id="cd23422">
    <property type="entry name" value="beta-trefoil_Ricin_MPL_CNL"/>
    <property type="match status" value="1"/>
</dbReference>
<dbReference type="PROSITE" id="PS50231">
    <property type="entry name" value="RICIN_B_LECTIN"/>
    <property type="match status" value="1"/>
</dbReference>
<keyword evidence="3" id="KW-1185">Reference proteome</keyword>
<reference evidence="2" key="1">
    <citation type="journal article" date="2021" name="New Phytol.">
        <title>Evolutionary innovations through gain and loss of genes in the ectomycorrhizal Boletales.</title>
        <authorList>
            <person name="Wu G."/>
            <person name="Miyauchi S."/>
            <person name="Morin E."/>
            <person name="Kuo A."/>
            <person name="Drula E."/>
            <person name="Varga T."/>
            <person name="Kohler A."/>
            <person name="Feng B."/>
            <person name="Cao Y."/>
            <person name="Lipzen A."/>
            <person name="Daum C."/>
            <person name="Hundley H."/>
            <person name="Pangilinan J."/>
            <person name="Johnson J."/>
            <person name="Barry K."/>
            <person name="LaButti K."/>
            <person name="Ng V."/>
            <person name="Ahrendt S."/>
            <person name="Min B."/>
            <person name="Choi I.G."/>
            <person name="Park H."/>
            <person name="Plett J.M."/>
            <person name="Magnuson J."/>
            <person name="Spatafora J.W."/>
            <person name="Nagy L.G."/>
            <person name="Henrissat B."/>
            <person name="Grigoriev I.V."/>
            <person name="Yang Z.L."/>
            <person name="Xu J."/>
            <person name="Martin F.M."/>
        </authorList>
    </citation>
    <scope>NUCLEOTIDE SEQUENCE</scope>
    <source>
        <strain evidence="2">KKN 215</strain>
    </source>
</reference>
<dbReference type="InterPro" id="IPR035992">
    <property type="entry name" value="Ricin_B-like_lectins"/>
</dbReference>